<feature type="compositionally biased region" description="Polar residues" evidence="1">
    <location>
        <begin position="608"/>
        <end position="621"/>
    </location>
</feature>
<name>A0A8A3PSH7_9HELO</name>
<dbReference type="AlphaFoldDB" id="A0A8A3PSH7"/>
<feature type="compositionally biased region" description="Basic and acidic residues" evidence="1">
    <location>
        <begin position="259"/>
        <end position="305"/>
    </location>
</feature>
<dbReference type="EMBL" id="CP063413">
    <property type="protein sequence ID" value="QSZ37815.1"/>
    <property type="molecule type" value="Genomic_DNA"/>
</dbReference>
<keyword evidence="3" id="KW-1185">Reference proteome</keyword>
<evidence type="ECO:0000313" key="2">
    <source>
        <dbReference type="EMBL" id="QSZ37815.1"/>
    </source>
</evidence>
<feature type="region of interest" description="Disordered" evidence="1">
    <location>
        <begin position="649"/>
        <end position="704"/>
    </location>
</feature>
<feature type="region of interest" description="Disordered" evidence="1">
    <location>
        <begin position="174"/>
        <end position="305"/>
    </location>
</feature>
<dbReference type="Proteomes" id="UP000672032">
    <property type="component" value="Chromosome 9"/>
</dbReference>
<reference evidence="2" key="1">
    <citation type="submission" date="2020-10" db="EMBL/GenBank/DDBJ databases">
        <title>Genome Sequence of Monilinia vaccinii-corymbosi Sheds Light on Mummy Berry Disease Infection of Blueberry and Mating Type.</title>
        <authorList>
            <person name="Yow A.G."/>
            <person name="Zhang Y."/>
            <person name="Bansal K."/>
            <person name="Eacker S.M."/>
            <person name="Sullivan S."/>
            <person name="Liachko I."/>
            <person name="Cubeta M.A."/>
            <person name="Rollins J.A."/>
            <person name="Ashrafi H."/>
        </authorList>
    </citation>
    <scope>NUCLEOTIDE SEQUENCE</scope>
    <source>
        <strain evidence="2">RL-1</strain>
    </source>
</reference>
<evidence type="ECO:0000313" key="3">
    <source>
        <dbReference type="Proteomes" id="UP000672032"/>
    </source>
</evidence>
<feature type="region of interest" description="Disordered" evidence="1">
    <location>
        <begin position="590"/>
        <end position="621"/>
    </location>
</feature>
<feature type="compositionally biased region" description="Low complexity" evidence="1">
    <location>
        <begin position="590"/>
        <end position="607"/>
    </location>
</feature>
<sequence>MTTVKPIVEERQHHSWGLLVQGRPATPSEGRAQQYTRIGPKDSQSLITHNNGTCLEFGPWDLVDEFDESKPFYQQVLLIDTSIKDIQSVRLRHNDMVGDEVDVFGGFRTIPYSGDGHQHVYPNGEIYNRVPSFYASVSNTASMYSTSNKSDVIGETHPGLSSDTRFGVLVPGQQQALGRGGGAHQRQDRHDRQNGRGGERVAYAQHLNRRGRRDVQFGRGQGRNGNGRGDSRVGRQFEGSNHYNYSGDVQNDYHQQQQETRHEASQHRNDLAPQHQESRNELEQHQDDAAAARRQRDNLAMSQHRDNLARRYDAISDDGVRTWGERYANAAIFNAPRAPAPAAGGVFYSAEHNRIYGEPQFQEPPIFDGFDEQNPYIPPPHLWDFTPGTQAWQDHFQMPPSVMAPSGLHTYPSQETGNNIPSFPWPYMQAPAMQSSLGDHPPYFIPGPPGFTMDGNSPYFDPGHDVGVAVPMGPNHACMVTSPRPQVVLPLATPGNHTHLSDAGESQGLLRANLHPPTPLGPSPGRSPMRTTTDEGSPLVRPRRTAPDPAKQHAPLTHSRADSGSGTDLRRLAAGHSGFAIAEAWSSPSAGAFSPGPGSPGPGCAASTTARSSPGVSNTSLGALDVPIARTTSLHELNYFGYSIPGETPAEMSRTRTPPATSGRRWFETRQYVPDGSRMSSPGLANPQRDDTFHVEHRSDDGQM</sequence>
<feature type="compositionally biased region" description="Polar residues" evidence="1">
    <location>
        <begin position="238"/>
        <end position="258"/>
    </location>
</feature>
<feature type="compositionally biased region" description="Basic and acidic residues" evidence="1">
    <location>
        <begin position="185"/>
        <end position="199"/>
    </location>
</feature>
<proteinExistence type="predicted"/>
<feature type="compositionally biased region" description="Gly residues" evidence="1">
    <location>
        <begin position="219"/>
        <end position="228"/>
    </location>
</feature>
<organism evidence="2 3">
    <name type="scientific">Monilinia vaccinii-corymbosi</name>
    <dbReference type="NCBI Taxonomy" id="61207"/>
    <lineage>
        <taxon>Eukaryota</taxon>
        <taxon>Fungi</taxon>
        <taxon>Dikarya</taxon>
        <taxon>Ascomycota</taxon>
        <taxon>Pezizomycotina</taxon>
        <taxon>Leotiomycetes</taxon>
        <taxon>Helotiales</taxon>
        <taxon>Sclerotiniaceae</taxon>
        <taxon>Monilinia</taxon>
    </lineage>
</organism>
<protein>
    <submittedName>
        <fullName evidence="2">Uncharacterized protein</fullName>
    </submittedName>
</protein>
<accession>A0A8A3PSH7</accession>
<feature type="compositionally biased region" description="Basic and acidic residues" evidence="1">
    <location>
        <begin position="688"/>
        <end position="704"/>
    </location>
</feature>
<gene>
    <name evidence="2" type="ORF">DSL72_008915</name>
</gene>
<dbReference type="OrthoDB" id="3550918at2759"/>
<evidence type="ECO:0000256" key="1">
    <source>
        <dbReference type="SAM" id="MobiDB-lite"/>
    </source>
</evidence>
<feature type="region of interest" description="Disordered" evidence="1">
    <location>
        <begin position="509"/>
        <end position="570"/>
    </location>
</feature>